<accession>A0A066TJY3</accession>
<dbReference type="NCBIfam" id="NF001860">
    <property type="entry name" value="PRK00595.1"/>
    <property type="match status" value="1"/>
</dbReference>
<evidence type="ECO:0000256" key="3">
    <source>
        <dbReference type="ARBA" id="ARBA00023274"/>
    </source>
</evidence>
<dbReference type="OrthoDB" id="21586at2"/>
<evidence type="ECO:0000256" key="4">
    <source>
        <dbReference type="ARBA" id="ARBA00035176"/>
    </source>
</evidence>
<dbReference type="PANTHER" id="PTHR15238:SF1">
    <property type="entry name" value="LARGE RIBOSOMAL SUBUNIT PROTEIN BL33M"/>
    <property type="match status" value="1"/>
</dbReference>
<keyword evidence="2 5" id="KW-0689">Ribosomal protein</keyword>
<name>A0A066TJY3_9NEIS</name>
<dbReference type="AlphaFoldDB" id="A0A066TJY3"/>
<dbReference type="EMBL" id="JFZV01000004">
    <property type="protein sequence ID" value="KDN15046.1"/>
    <property type="molecule type" value="Genomic_DNA"/>
</dbReference>
<dbReference type="FunFam" id="2.20.28.120:FF:000001">
    <property type="entry name" value="50S ribosomal protein L33"/>
    <property type="match status" value="1"/>
</dbReference>
<evidence type="ECO:0000256" key="5">
    <source>
        <dbReference type="HAMAP-Rule" id="MF_00294"/>
    </source>
</evidence>
<keyword evidence="3 5" id="KW-0687">Ribonucleoprotein</keyword>
<dbReference type="eggNOG" id="COG0267">
    <property type="taxonomic scope" value="Bacteria"/>
</dbReference>
<dbReference type="NCBIfam" id="TIGR01023">
    <property type="entry name" value="rpmG_bact"/>
    <property type="match status" value="1"/>
</dbReference>
<dbReference type="HAMAP" id="MF_00294">
    <property type="entry name" value="Ribosomal_bL33"/>
    <property type="match status" value="1"/>
</dbReference>
<comment type="caution">
    <text evidence="6">The sequence shown here is derived from an EMBL/GenBank/DDBJ whole genome shotgun (WGS) entry which is preliminary data.</text>
</comment>
<evidence type="ECO:0000313" key="6">
    <source>
        <dbReference type="EMBL" id="KDN15046.1"/>
    </source>
</evidence>
<evidence type="ECO:0000313" key="7">
    <source>
        <dbReference type="Proteomes" id="UP000027170"/>
    </source>
</evidence>
<gene>
    <name evidence="5" type="primary">rpmG</name>
    <name evidence="6" type="ORF">SALWKB29_1118</name>
</gene>
<reference evidence="6 7" key="1">
    <citation type="submission" date="2014-03" db="EMBL/GenBank/DDBJ databases">
        <title>The genomes of two eusocial bee gut symbionts.</title>
        <authorList>
            <person name="Kwong W.K."/>
            <person name="Engel P."/>
            <person name="Koch H."/>
            <person name="Moran N.A."/>
        </authorList>
    </citation>
    <scope>NUCLEOTIDE SEQUENCE [LARGE SCALE GENOMIC DNA]</scope>
    <source>
        <strain evidence="7">wkB29</strain>
    </source>
</reference>
<dbReference type="InterPro" id="IPR018264">
    <property type="entry name" value="Ribosomal_bL33_CS"/>
</dbReference>
<dbReference type="Gene3D" id="2.20.28.120">
    <property type="entry name" value="Ribosomal protein L33"/>
    <property type="match status" value="1"/>
</dbReference>
<dbReference type="GO" id="GO:0003735">
    <property type="term" value="F:structural constituent of ribosome"/>
    <property type="evidence" value="ECO:0007669"/>
    <property type="project" value="InterPro"/>
</dbReference>
<keyword evidence="7" id="KW-1185">Reference proteome</keyword>
<comment type="similarity">
    <text evidence="1 5">Belongs to the bacterial ribosomal protein bL33 family.</text>
</comment>
<dbReference type="SUPFAM" id="SSF57829">
    <property type="entry name" value="Zn-binding ribosomal proteins"/>
    <property type="match status" value="1"/>
</dbReference>
<dbReference type="GO" id="GO:0022625">
    <property type="term" value="C:cytosolic large ribosomal subunit"/>
    <property type="evidence" value="ECO:0007669"/>
    <property type="project" value="TreeGrafter"/>
</dbReference>
<dbReference type="GeneID" id="75157792"/>
<proteinExistence type="inferred from homology"/>
<dbReference type="PROSITE" id="PS00582">
    <property type="entry name" value="RIBOSOMAL_L33"/>
    <property type="match status" value="1"/>
</dbReference>
<dbReference type="GO" id="GO:0006412">
    <property type="term" value="P:translation"/>
    <property type="evidence" value="ECO:0007669"/>
    <property type="project" value="UniProtKB-UniRule"/>
</dbReference>
<organism evidence="6 7">
    <name type="scientific">Snodgrassella communis</name>
    <dbReference type="NCBI Taxonomy" id="2946699"/>
    <lineage>
        <taxon>Bacteria</taxon>
        <taxon>Pseudomonadati</taxon>
        <taxon>Pseudomonadota</taxon>
        <taxon>Betaproteobacteria</taxon>
        <taxon>Neisseriales</taxon>
        <taxon>Neisseriaceae</taxon>
        <taxon>Snodgrassella</taxon>
    </lineage>
</organism>
<dbReference type="InterPro" id="IPR038584">
    <property type="entry name" value="Ribosomal_bL33_sf"/>
</dbReference>
<evidence type="ECO:0000256" key="2">
    <source>
        <dbReference type="ARBA" id="ARBA00022980"/>
    </source>
</evidence>
<dbReference type="Pfam" id="PF00471">
    <property type="entry name" value="Ribosomal_L33"/>
    <property type="match status" value="1"/>
</dbReference>
<sequence>MRDKIKLESSAGTGHFYTTTKNKRTMTGKFEIKKFDPVVRKHVMYKETKLK</sequence>
<dbReference type="Proteomes" id="UP000027170">
    <property type="component" value="Unassembled WGS sequence"/>
</dbReference>
<dbReference type="InterPro" id="IPR011332">
    <property type="entry name" value="Ribosomal_zn-bd"/>
</dbReference>
<protein>
    <recommendedName>
        <fullName evidence="4 5">Large ribosomal subunit protein bL33</fullName>
    </recommendedName>
</protein>
<evidence type="ECO:0000256" key="1">
    <source>
        <dbReference type="ARBA" id="ARBA00007596"/>
    </source>
</evidence>
<dbReference type="PANTHER" id="PTHR15238">
    <property type="entry name" value="54S RIBOSOMAL PROTEIN L39, MITOCHONDRIAL"/>
    <property type="match status" value="1"/>
</dbReference>
<dbReference type="InterPro" id="IPR001705">
    <property type="entry name" value="Ribosomal_bL33"/>
</dbReference>
<dbReference type="RefSeq" id="WP_037406801.1">
    <property type="nucleotide sequence ID" value="NZ_CAJZCB010000001.1"/>
</dbReference>